<dbReference type="PANTHER" id="PTHR48111">
    <property type="entry name" value="REGULATOR OF RPOS"/>
    <property type="match status" value="1"/>
</dbReference>
<evidence type="ECO:0000259" key="16">
    <source>
        <dbReference type="PROSITE" id="PS51755"/>
    </source>
</evidence>
<keyword evidence="18" id="KW-1185">Reference proteome</keyword>
<dbReference type="Gene3D" id="1.10.10.10">
    <property type="entry name" value="Winged helix-like DNA-binding domain superfamily/Winged helix DNA-binding domain"/>
    <property type="match status" value="1"/>
</dbReference>
<dbReference type="EMBL" id="LVJZ01000003">
    <property type="protein sequence ID" value="ODB97651.1"/>
    <property type="molecule type" value="Genomic_DNA"/>
</dbReference>
<dbReference type="Pfam" id="PF00072">
    <property type="entry name" value="Response_reg"/>
    <property type="match status" value="1"/>
</dbReference>
<dbReference type="InterPro" id="IPR011006">
    <property type="entry name" value="CheY-like_superfamily"/>
</dbReference>
<dbReference type="GO" id="GO:0032993">
    <property type="term" value="C:protein-DNA complex"/>
    <property type="evidence" value="ECO:0007669"/>
    <property type="project" value="TreeGrafter"/>
</dbReference>
<dbReference type="SMART" id="SM00448">
    <property type="entry name" value="REC"/>
    <property type="match status" value="1"/>
</dbReference>
<dbReference type="STRING" id="1818881.A3196_13325"/>
<name>A0A1E2USL8_9GAMM</name>
<dbReference type="RefSeq" id="WP_069005607.1">
    <property type="nucleotide sequence ID" value="NZ_LVJW01000003.1"/>
</dbReference>
<dbReference type="FunFam" id="1.10.10.10:FF:000011">
    <property type="entry name" value="Phosphate regulon transcriptional regulator PhoB"/>
    <property type="match status" value="1"/>
</dbReference>
<feature type="domain" description="Response regulatory" evidence="15">
    <location>
        <begin position="3"/>
        <end position="118"/>
    </location>
</feature>
<evidence type="ECO:0000313" key="17">
    <source>
        <dbReference type="EMBL" id="ODB97651.1"/>
    </source>
</evidence>
<dbReference type="GO" id="GO:0006817">
    <property type="term" value="P:phosphate ion transport"/>
    <property type="evidence" value="ECO:0007669"/>
    <property type="project" value="UniProtKB-KW"/>
</dbReference>
<dbReference type="FunFam" id="3.40.50.2300:FF:000001">
    <property type="entry name" value="DNA-binding response regulator PhoB"/>
    <property type="match status" value="1"/>
</dbReference>
<dbReference type="GO" id="GO:0005829">
    <property type="term" value="C:cytosol"/>
    <property type="evidence" value="ECO:0007669"/>
    <property type="project" value="TreeGrafter"/>
</dbReference>
<keyword evidence="3" id="KW-0813">Transport</keyword>
<reference evidence="17 18" key="1">
    <citation type="submission" date="2016-03" db="EMBL/GenBank/DDBJ databases">
        <title>Chemosynthetic sulphur-oxidizing symbionts of marine invertebrate animals are capable of nitrogen fixation.</title>
        <authorList>
            <person name="Petersen J.M."/>
            <person name="Kemper A."/>
            <person name="Gruber-Vodicka H."/>
            <person name="Cardini U."/>
            <person name="Geest Mvander."/>
            <person name="Kleiner M."/>
            <person name="Bulgheresi S."/>
            <person name="Fussmann M."/>
            <person name="Herbold C."/>
            <person name="Seah B.K.B."/>
            <person name="Antony C.Paul."/>
            <person name="Liu D."/>
            <person name="Belitz A."/>
            <person name="Weber M."/>
        </authorList>
    </citation>
    <scope>NUCLEOTIDE SEQUENCE [LARGE SCALE GENOMIC DNA]</scope>
    <source>
        <strain evidence="17">G_D</strain>
    </source>
</reference>
<evidence type="ECO:0000256" key="4">
    <source>
        <dbReference type="ARBA" id="ARBA00022490"/>
    </source>
</evidence>
<feature type="DNA-binding region" description="OmpR/PhoB-type" evidence="14">
    <location>
        <begin position="127"/>
        <end position="225"/>
    </location>
</feature>
<dbReference type="InterPro" id="IPR039420">
    <property type="entry name" value="WalR-like"/>
</dbReference>
<keyword evidence="7" id="KW-0902">Two-component regulatory system</keyword>
<dbReference type="PROSITE" id="PS50110">
    <property type="entry name" value="RESPONSE_REGULATORY"/>
    <property type="match status" value="1"/>
</dbReference>
<evidence type="ECO:0000256" key="11">
    <source>
        <dbReference type="ARBA" id="ARBA00023163"/>
    </source>
</evidence>
<evidence type="ECO:0000256" key="13">
    <source>
        <dbReference type="PROSITE-ProRule" id="PRU00169"/>
    </source>
</evidence>
<evidence type="ECO:0000256" key="14">
    <source>
        <dbReference type="PROSITE-ProRule" id="PRU01091"/>
    </source>
</evidence>
<evidence type="ECO:0000256" key="3">
    <source>
        <dbReference type="ARBA" id="ARBA00022448"/>
    </source>
</evidence>
<dbReference type="NCBIfam" id="TIGR02154">
    <property type="entry name" value="PhoB"/>
    <property type="match status" value="1"/>
</dbReference>
<dbReference type="SUPFAM" id="SSF52172">
    <property type="entry name" value="CheY-like"/>
    <property type="match status" value="1"/>
</dbReference>
<dbReference type="Proteomes" id="UP000094849">
    <property type="component" value="Unassembled WGS sequence"/>
</dbReference>
<evidence type="ECO:0000256" key="9">
    <source>
        <dbReference type="ARBA" id="ARBA00023125"/>
    </source>
</evidence>
<evidence type="ECO:0000313" key="18">
    <source>
        <dbReference type="Proteomes" id="UP000094849"/>
    </source>
</evidence>
<evidence type="ECO:0000259" key="15">
    <source>
        <dbReference type="PROSITE" id="PS50110"/>
    </source>
</evidence>
<comment type="function">
    <text evidence="12">This protein is a positive regulator for the phosphate regulon. Transcription of this operon is positively regulated by PhoB and PhoR when phosphate is limited.</text>
</comment>
<dbReference type="InterPro" id="IPR036388">
    <property type="entry name" value="WH-like_DNA-bd_sf"/>
</dbReference>
<dbReference type="CDD" id="cd00383">
    <property type="entry name" value="trans_reg_C"/>
    <property type="match status" value="1"/>
</dbReference>
<gene>
    <name evidence="17" type="ORF">A3196_13325</name>
</gene>
<evidence type="ECO:0000256" key="8">
    <source>
        <dbReference type="ARBA" id="ARBA00023015"/>
    </source>
</evidence>
<dbReference type="Gene3D" id="3.40.50.2300">
    <property type="match status" value="1"/>
</dbReference>
<accession>A0A1E2USL8</accession>
<dbReference type="AlphaFoldDB" id="A0A1E2USL8"/>
<evidence type="ECO:0000256" key="2">
    <source>
        <dbReference type="ARBA" id="ARBA00013332"/>
    </source>
</evidence>
<evidence type="ECO:0000256" key="10">
    <source>
        <dbReference type="ARBA" id="ARBA00023159"/>
    </source>
</evidence>
<sequence length="235" mass="26809">MPKILIVEDEPEIREMIRFALEPKGFVISEADNAQDARKLLADHNYDLILMDWMLPGRSGLDLTKELKQVSPVSTPIILLTAKTDESDKVVGLDSGADDYITKPFSTREMIARIKAVLRRSGGSSEQQAVAYHGLILDPVKHLVLINETPLHLSPAEYRLLYFFMSHPERAYSRSQILDHVWGNDVYVDERTVDVHIRRLRKLLTPSNHHRFIQTVRGVGYRFTPQPASHNSEKS</sequence>
<dbReference type="InterPro" id="IPR011879">
    <property type="entry name" value="Sig_transdc_resp-reg_PhoB"/>
</dbReference>
<dbReference type="PANTHER" id="PTHR48111:SF40">
    <property type="entry name" value="PHOSPHATE REGULON TRANSCRIPTIONAL REGULATORY PROTEIN PHOB"/>
    <property type="match status" value="1"/>
</dbReference>
<dbReference type="PROSITE" id="PS51755">
    <property type="entry name" value="OMPR_PHOB"/>
    <property type="match status" value="1"/>
</dbReference>
<dbReference type="CDD" id="cd17618">
    <property type="entry name" value="REC_OmpR_PhoB"/>
    <property type="match status" value="1"/>
</dbReference>
<dbReference type="GO" id="GO:0000976">
    <property type="term" value="F:transcription cis-regulatory region binding"/>
    <property type="evidence" value="ECO:0007669"/>
    <property type="project" value="TreeGrafter"/>
</dbReference>
<dbReference type="SMART" id="SM00862">
    <property type="entry name" value="Trans_reg_C"/>
    <property type="match status" value="1"/>
</dbReference>
<feature type="domain" description="OmpR/PhoB-type" evidence="16">
    <location>
        <begin position="127"/>
        <end position="225"/>
    </location>
</feature>
<evidence type="ECO:0000256" key="12">
    <source>
        <dbReference type="ARBA" id="ARBA00024735"/>
    </source>
</evidence>
<evidence type="ECO:0000256" key="6">
    <source>
        <dbReference type="ARBA" id="ARBA00022592"/>
    </source>
</evidence>
<proteinExistence type="predicted"/>
<protein>
    <recommendedName>
        <fullName evidence="2">Phosphate regulon transcriptional regulatory protein PhoB</fullName>
    </recommendedName>
</protein>
<organism evidence="17 18">
    <name type="scientific">Candidatus Thiodiazotropha endoloripes</name>
    <dbReference type="NCBI Taxonomy" id="1818881"/>
    <lineage>
        <taxon>Bacteria</taxon>
        <taxon>Pseudomonadati</taxon>
        <taxon>Pseudomonadota</taxon>
        <taxon>Gammaproteobacteria</taxon>
        <taxon>Chromatiales</taxon>
        <taxon>Sedimenticolaceae</taxon>
        <taxon>Candidatus Thiodiazotropha</taxon>
    </lineage>
</organism>
<dbReference type="InterPro" id="IPR001867">
    <property type="entry name" value="OmpR/PhoB-type_DNA-bd"/>
</dbReference>
<evidence type="ECO:0000256" key="1">
    <source>
        <dbReference type="ARBA" id="ARBA00004496"/>
    </source>
</evidence>
<evidence type="ECO:0000256" key="5">
    <source>
        <dbReference type="ARBA" id="ARBA00022553"/>
    </source>
</evidence>
<keyword evidence="8" id="KW-0805">Transcription regulation</keyword>
<comment type="caution">
    <text evidence="17">The sequence shown here is derived from an EMBL/GenBank/DDBJ whole genome shotgun (WGS) entry which is preliminary data.</text>
</comment>
<keyword evidence="10" id="KW-0010">Activator</keyword>
<comment type="subcellular location">
    <subcellularLocation>
        <location evidence="1">Cytoplasm</location>
    </subcellularLocation>
</comment>
<keyword evidence="4" id="KW-0963">Cytoplasm</keyword>
<dbReference type="Pfam" id="PF00486">
    <property type="entry name" value="Trans_reg_C"/>
    <property type="match status" value="1"/>
</dbReference>
<keyword evidence="5 13" id="KW-0597">Phosphoprotein</keyword>
<keyword evidence="6" id="KW-0592">Phosphate transport</keyword>
<keyword evidence="11" id="KW-0804">Transcription</keyword>
<dbReference type="Gene3D" id="6.10.250.690">
    <property type="match status" value="1"/>
</dbReference>
<evidence type="ECO:0000256" key="7">
    <source>
        <dbReference type="ARBA" id="ARBA00023012"/>
    </source>
</evidence>
<dbReference type="OrthoDB" id="9802426at2"/>
<dbReference type="InterPro" id="IPR001789">
    <property type="entry name" value="Sig_transdc_resp-reg_receiver"/>
</dbReference>
<feature type="modified residue" description="4-aspartylphosphate" evidence="13">
    <location>
        <position position="52"/>
    </location>
</feature>
<dbReference type="GO" id="GO:0006355">
    <property type="term" value="P:regulation of DNA-templated transcription"/>
    <property type="evidence" value="ECO:0007669"/>
    <property type="project" value="InterPro"/>
</dbReference>
<dbReference type="GO" id="GO:0000156">
    <property type="term" value="F:phosphorelay response regulator activity"/>
    <property type="evidence" value="ECO:0007669"/>
    <property type="project" value="InterPro"/>
</dbReference>
<keyword evidence="9 14" id="KW-0238">DNA-binding</keyword>